<dbReference type="Proteomes" id="UP000184148">
    <property type="component" value="Unassembled WGS sequence"/>
</dbReference>
<gene>
    <name evidence="1" type="ORF">SAMN02745133_02741</name>
</gene>
<evidence type="ECO:0000313" key="1">
    <source>
        <dbReference type="EMBL" id="SHF47509.1"/>
    </source>
</evidence>
<reference evidence="2" key="1">
    <citation type="submission" date="2016-11" db="EMBL/GenBank/DDBJ databases">
        <authorList>
            <person name="Varghese N."/>
            <person name="Submissions S."/>
        </authorList>
    </citation>
    <scope>NUCLEOTIDE SEQUENCE [LARGE SCALE GENOMIC DNA]</scope>
    <source>
        <strain evidence="2">DSM 12395</strain>
    </source>
</reference>
<dbReference type="SUPFAM" id="SSF54285">
    <property type="entry name" value="MoaD/ThiS"/>
    <property type="match status" value="1"/>
</dbReference>
<proteinExistence type="predicted"/>
<dbReference type="Pfam" id="PF02597">
    <property type="entry name" value="ThiS"/>
    <property type="match status" value="1"/>
</dbReference>
<dbReference type="InterPro" id="IPR012675">
    <property type="entry name" value="Beta-grasp_dom_sf"/>
</dbReference>
<dbReference type="InterPro" id="IPR003749">
    <property type="entry name" value="ThiS/MoaD-like"/>
</dbReference>
<dbReference type="EMBL" id="FQUY01000026">
    <property type="protein sequence ID" value="SHF47509.1"/>
    <property type="molecule type" value="Genomic_DNA"/>
</dbReference>
<dbReference type="CDD" id="cd17040">
    <property type="entry name" value="Ubl_MoaD_like"/>
    <property type="match status" value="1"/>
</dbReference>
<protein>
    <submittedName>
        <fullName evidence="1">Molybdopterin converting factor, small subunit</fullName>
    </submittedName>
</protein>
<organism evidence="1 2">
    <name type="scientific">Desulforamulus putei DSM 12395</name>
    <dbReference type="NCBI Taxonomy" id="1121429"/>
    <lineage>
        <taxon>Bacteria</taxon>
        <taxon>Bacillati</taxon>
        <taxon>Bacillota</taxon>
        <taxon>Clostridia</taxon>
        <taxon>Eubacteriales</taxon>
        <taxon>Peptococcaceae</taxon>
        <taxon>Desulforamulus</taxon>
    </lineage>
</organism>
<dbReference type="OrthoDB" id="9801945at2"/>
<accession>A0A1M5BYG3</accession>
<dbReference type="STRING" id="1121429.SAMN02745133_02741"/>
<sequence>MTVKIQVKFFAQLAIQTGCRSCTLEVPNNFYQAIEVIGARFNLPAKEKLGTYYSILINGKGYSYGLADNYELKDEDTLAFVPILSGG</sequence>
<evidence type="ECO:0000313" key="2">
    <source>
        <dbReference type="Proteomes" id="UP000184148"/>
    </source>
</evidence>
<dbReference type="Gene3D" id="3.10.20.30">
    <property type="match status" value="1"/>
</dbReference>
<dbReference type="RefSeq" id="WP_073239939.1">
    <property type="nucleotide sequence ID" value="NZ_FQUY01000026.1"/>
</dbReference>
<dbReference type="AlphaFoldDB" id="A0A1M5BYG3"/>
<dbReference type="InterPro" id="IPR016155">
    <property type="entry name" value="Mopterin_synth/thiamin_S_b"/>
</dbReference>
<keyword evidence="2" id="KW-1185">Reference proteome</keyword>
<name>A0A1M5BYG3_9FIRM</name>